<evidence type="ECO:0000313" key="13">
    <source>
        <dbReference type="Proteomes" id="UP000290289"/>
    </source>
</evidence>
<gene>
    <name evidence="12" type="ORF">DVH24_025968</name>
</gene>
<comment type="subcellular location">
    <subcellularLocation>
        <location evidence="1">Membrane</location>
        <topology evidence="1">Single-pass membrane protein</topology>
    </subcellularLocation>
</comment>
<keyword evidence="4 11" id="KW-0812">Transmembrane</keyword>
<keyword evidence="6 11" id="KW-1133">Transmembrane helix</keyword>
<feature type="transmembrane region" description="Helical" evidence="11">
    <location>
        <begin position="111"/>
        <end position="137"/>
    </location>
</feature>
<keyword evidence="13" id="KW-1185">Reference proteome</keyword>
<evidence type="ECO:0000256" key="9">
    <source>
        <dbReference type="ARBA" id="ARBA00023033"/>
    </source>
</evidence>
<evidence type="ECO:0000256" key="8">
    <source>
        <dbReference type="ARBA" id="ARBA00023004"/>
    </source>
</evidence>
<dbReference type="AlphaFoldDB" id="A0A498KME4"/>
<sequence length="151" mass="17036">MAKGREIREISLVTMIVNETLRLYPPTGMLARQATKKVKLGSLEILAGAQIYLTLVTFHHDTEIWGNDAKEIIPSRFLEPQRHSALFILFGLGPQIYAGQISVVVETKLTLALIIQLYSFTVSPTYVHAPMLFLTLMPQHNVQIFLRLCCI</sequence>
<reference evidence="12 13" key="1">
    <citation type="submission" date="2018-10" db="EMBL/GenBank/DDBJ databases">
        <title>A high-quality apple genome assembly.</title>
        <authorList>
            <person name="Hu J."/>
        </authorList>
    </citation>
    <scope>NUCLEOTIDE SEQUENCE [LARGE SCALE GENOMIC DNA]</scope>
    <source>
        <strain evidence="13">cv. HFTH1</strain>
        <tissue evidence="12">Young leaf</tissue>
    </source>
</reference>
<dbReference type="GO" id="GO:0020037">
    <property type="term" value="F:heme binding"/>
    <property type="evidence" value="ECO:0007669"/>
    <property type="project" value="InterPro"/>
</dbReference>
<keyword evidence="9" id="KW-0503">Monooxygenase</keyword>
<dbReference type="Pfam" id="PF00067">
    <property type="entry name" value="p450"/>
    <property type="match status" value="1"/>
</dbReference>
<dbReference type="InterPro" id="IPR036396">
    <property type="entry name" value="Cyt_P450_sf"/>
</dbReference>
<keyword evidence="5" id="KW-0479">Metal-binding</keyword>
<evidence type="ECO:0000256" key="5">
    <source>
        <dbReference type="ARBA" id="ARBA00022723"/>
    </source>
</evidence>
<dbReference type="GO" id="GO:0004497">
    <property type="term" value="F:monooxygenase activity"/>
    <property type="evidence" value="ECO:0007669"/>
    <property type="project" value="UniProtKB-KW"/>
</dbReference>
<comment type="similarity">
    <text evidence="2">Belongs to the cytochrome P450 family.</text>
</comment>
<evidence type="ECO:0000256" key="6">
    <source>
        <dbReference type="ARBA" id="ARBA00022989"/>
    </source>
</evidence>
<proteinExistence type="inferred from homology"/>
<dbReference type="Gene3D" id="1.10.630.10">
    <property type="entry name" value="Cytochrome P450"/>
    <property type="match status" value="1"/>
</dbReference>
<accession>A0A498KME4</accession>
<evidence type="ECO:0000256" key="2">
    <source>
        <dbReference type="ARBA" id="ARBA00010617"/>
    </source>
</evidence>
<keyword evidence="3" id="KW-0349">Heme</keyword>
<feature type="transmembrane region" description="Helical" evidence="11">
    <location>
        <begin position="85"/>
        <end position="105"/>
    </location>
</feature>
<evidence type="ECO:0000256" key="10">
    <source>
        <dbReference type="ARBA" id="ARBA00023136"/>
    </source>
</evidence>
<keyword evidence="10 11" id="KW-0472">Membrane</keyword>
<evidence type="ECO:0000256" key="11">
    <source>
        <dbReference type="SAM" id="Phobius"/>
    </source>
</evidence>
<dbReference type="Proteomes" id="UP000290289">
    <property type="component" value="Chromosome 2"/>
</dbReference>
<evidence type="ECO:0000256" key="4">
    <source>
        <dbReference type="ARBA" id="ARBA00022692"/>
    </source>
</evidence>
<comment type="caution">
    <text evidence="12">The sequence shown here is derived from an EMBL/GenBank/DDBJ whole genome shotgun (WGS) entry which is preliminary data.</text>
</comment>
<keyword evidence="7" id="KW-0560">Oxidoreductase</keyword>
<protein>
    <recommendedName>
        <fullName evidence="14">Cytochrome P450</fullName>
    </recommendedName>
</protein>
<dbReference type="PANTHER" id="PTHR24282:SF211">
    <property type="entry name" value="CYTOCHROME P450-RELATED"/>
    <property type="match status" value="1"/>
</dbReference>
<organism evidence="12 13">
    <name type="scientific">Malus domestica</name>
    <name type="common">Apple</name>
    <name type="synonym">Pyrus malus</name>
    <dbReference type="NCBI Taxonomy" id="3750"/>
    <lineage>
        <taxon>Eukaryota</taxon>
        <taxon>Viridiplantae</taxon>
        <taxon>Streptophyta</taxon>
        <taxon>Embryophyta</taxon>
        <taxon>Tracheophyta</taxon>
        <taxon>Spermatophyta</taxon>
        <taxon>Magnoliopsida</taxon>
        <taxon>eudicotyledons</taxon>
        <taxon>Gunneridae</taxon>
        <taxon>Pentapetalae</taxon>
        <taxon>rosids</taxon>
        <taxon>fabids</taxon>
        <taxon>Rosales</taxon>
        <taxon>Rosaceae</taxon>
        <taxon>Amygdaloideae</taxon>
        <taxon>Maleae</taxon>
        <taxon>Malus</taxon>
    </lineage>
</organism>
<dbReference type="SUPFAM" id="SSF48264">
    <property type="entry name" value="Cytochrome P450"/>
    <property type="match status" value="1"/>
</dbReference>
<evidence type="ECO:0000256" key="3">
    <source>
        <dbReference type="ARBA" id="ARBA00022617"/>
    </source>
</evidence>
<name>A0A498KME4_MALDO</name>
<dbReference type="GO" id="GO:0016020">
    <property type="term" value="C:membrane"/>
    <property type="evidence" value="ECO:0007669"/>
    <property type="project" value="UniProtKB-SubCell"/>
</dbReference>
<evidence type="ECO:0008006" key="14">
    <source>
        <dbReference type="Google" id="ProtNLM"/>
    </source>
</evidence>
<evidence type="ECO:0000256" key="7">
    <source>
        <dbReference type="ARBA" id="ARBA00023002"/>
    </source>
</evidence>
<evidence type="ECO:0000256" key="1">
    <source>
        <dbReference type="ARBA" id="ARBA00004167"/>
    </source>
</evidence>
<dbReference type="EMBL" id="RDQH01000328">
    <property type="protein sequence ID" value="RXI06832.1"/>
    <property type="molecule type" value="Genomic_DNA"/>
</dbReference>
<evidence type="ECO:0000313" key="12">
    <source>
        <dbReference type="EMBL" id="RXI06832.1"/>
    </source>
</evidence>
<dbReference type="GO" id="GO:0016705">
    <property type="term" value="F:oxidoreductase activity, acting on paired donors, with incorporation or reduction of molecular oxygen"/>
    <property type="evidence" value="ECO:0007669"/>
    <property type="project" value="InterPro"/>
</dbReference>
<dbReference type="STRING" id="3750.A0A498KME4"/>
<keyword evidence="8" id="KW-0408">Iron</keyword>
<dbReference type="PANTHER" id="PTHR24282">
    <property type="entry name" value="CYTOCHROME P450 FAMILY MEMBER"/>
    <property type="match status" value="1"/>
</dbReference>
<dbReference type="GO" id="GO:0005506">
    <property type="term" value="F:iron ion binding"/>
    <property type="evidence" value="ECO:0007669"/>
    <property type="project" value="InterPro"/>
</dbReference>
<dbReference type="InterPro" id="IPR050665">
    <property type="entry name" value="Cytochrome_P450_Monooxygen"/>
</dbReference>
<dbReference type="InterPro" id="IPR001128">
    <property type="entry name" value="Cyt_P450"/>
</dbReference>